<dbReference type="EMBL" id="LBSA01000016">
    <property type="protein sequence ID" value="KKQ09207.1"/>
    <property type="molecule type" value="Genomic_DNA"/>
</dbReference>
<organism evidence="1 2">
    <name type="scientific">Candidatus Daviesbacteria bacterium GW2011_GWB1_36_5</name>
    <dbReference type="NCBI Taxonomy" id="1618426"/>
    <lineage>
        <taxon>Bacteria</taxon>
        <taxon>Candidatus Daviesiibacteriota</taxon>
    </lineage>
</organism>
<proteinExistence type="predicted"/>
<sequence>AGISEKTFYRWVEEDDSFDSQVEASILEYKHSLIQTLNLNAEKNGMLALQILKIRWPKEWTQPQD</sequence>
<gene>
    <name evidence="1" type="ORF">US19_C0016G0030</name>
</gene>
<evidence type="ECO:0000313" key="2">
    <source>
        <dbReference type="Proteomes" id="UP000034492"/>
    </source>
</evidence>
<comment type="caution">
    <text evidence="1">The sequence shown here is derived from an EMBL/GenBank/DDBJ whole genome shotgun (WGS) entry which is preliminary data.</text>
</comment>
<accession>A0A0G0EUF4</accession>
<reference evidence="1 2" key="1">
    <citation type="journal article" date="2015" name="Nature">
        <title>rRNA introns, odd ribosomes, and small enigmatic genomes across a large radiation of phyla.</title>
        <authorList>
            <person name="Brown C.T."/>
            <person name="Hug L.A."/>
            <person name="Thomas B.C."/>
            <person name="Sharon I."/>
            <person name="Castelle C.J."/>
            <person name="Singh A."/>
            <person name="Wilkins M.J."/>
            <person name="Williams K.H."/>
            <person name="Banfield J.F."/>
        </authorList>
    </citation>
    <scope>NUCLEOTIDE SEQUENCE [LARGE SCALE GENOMIC DNA]</scope>
</reference>
<dbReference type="Proteomes" id="UP000034492">
    <property type="component" value="Unassembled WGS sequence"/>
</dbReference>
<protein>
    <submittedName>
        <fullName evidence="1">Uncharacterized protein</fullName>
    </submittedName>
</protein>
<feature type="non-terminal residue" evidence="1">
    <location>
        <position position="1"/>
    </location>
</feature>
<name>A0A0G0EUF4_9BACT</name>
<dbReference type="AlphaFoldDB" id="A0A0G0EUF4"/>
<evidence type="ECO:0000313" key="1">
    <source>
        <dbReference type="EMBL" id="KKQ09207.1"/>
    </source>
</evidence>